<proteinExistence type="predicted"/>
<evidence type="ECO:0000313" key="1">
    <source>
        <dbReference type="EMBL" id="GJE88276.1"/>
    </source>
</evidence>
<comment type="caution">
    <text evidence="1">The sequence shown here is derived from an EMBL/GenBank/DDBJ whole genome shotgun (WGS) entry which is preliminary data.</text>
</comment>
<gene>
    <name evidence="1" type="ORF">PsYK624_043590</name>
</gene>
<evidence type="ECO:0000313" key="2">
    <source>
        <dbReference type="Proteomes" id="UP000703269"/>
    </source>
</evidence>
<dbReference type="AlphaFoldDB" id="A0A9P3G4U6"/>
<dbReference type="Proteomes" id="UP000703269">
    <property type="component" value="Unassembled WGS sequence"/>
</dbReference>
<keyword evidence="2" id="KW-1185">Reference proteome</keyword>
<accession>A0A9P3G4U6</accession>
<protein>
    <submittedName>
        <fullName evidence="1">Uncharacterized protein</fullName>
    </submittedName>
</protein>
<reference evidence="1 2" key="1">
    <citation type="submission" date="2021-08" db="EMBL/GenBank/DDBJ databases">
        <title>Draft Genome Sequence of Phanerochaete sordida strain YK-624.</title>
        <authorList>
            <person name="Mori T."/>
            <person name="Dohra H."/>
            <person name="Suzuki T."/>
            <person name="Kawagishi H."/>
            <person name="Hirai H."/>
        </authorList>
    </citation>
    <scope>NUCLEOTIDE SEQUENCE [LARGE SCALE GENOMIC DNA]</scope>
    <source>
        <strain evidence="1 2">YK-624</strain>
    </source>
</reference>
<dbReference type="EMBL" id="BPQB01000009">
    <property type="protein sequence ID" value="GJE88276.1"/>
    <property type="molecule type" value="Genomic_DNA"/>
</dbReference>
<sequence length="78" mass="8567">MDGIDASFGCSLTQSCSYSSRGGPEKGSCSLWVSTQYQLHQVTQDRTRAGWKLRYLAQSSARYSLMVISASLSPELLI</sequence>
<name>A0A9P3G4U6_9APHY</name>
<organism evidence="1 2">
    <name type="scientific">Phanerochaete sordida</name>
    <dbReference type="NCBI Taxonomy" id="48140"/>
    <lineage>
        <taxon>Eukaryota</taxon>
        <taxon>Fungi</taxon>
        <taxon>Dikarya</taxon>
        <taxon>Basidiomycota</taxon>
        <taxon>Agaricomycotina</taxon>
        <taxon>Agaricomycetes</taxon>
        <taxon>Polyporales</taxon>
        <taxon>Phanerochaetaceae</taxon>
        <taxon>Phanerochaete</taxon>
    </lineage>
</organism>